<comment type="caution">
    <text evidence="1">The sequence shown here is derived from an EMBL/GenBank/DDBJ whole genome shotgun (WGS) entry which is preliminary data.</text>
</comment>
<accession>A0A2S9YIY3</accession>
<evidence type="ECO:0000313" key="2">
    <source>
        <dbReference type="Proteomes" id="UP000237968"/>
    </source>
</evidence>
<proteinExistence type="predicted"/>
<protein>
    <submittedName>
        <fullName evidence="1">Uncharacterized protein</fullName>
    </submittedName>
</protein>
<gene>
    <name evidence="1" type="ORF">ENSA5_04380</name>
</gene>
<name>A0A2S9YIY3_9BACT</name>
<keyword evidence="2" id="KW-1185">Reference proteome</keyword>
<evidence type="ECO:0000313" key="1">
    <source>
        <dbReference type="EMBL" id="PRQ05068.1"/>
    </source>
</evidence>
<dbReference type="AlphaFoldDB" id="A0A2S9YIY3"/>
<sequence length="54" mass="6103">MTEPHNPSRLPGWFGLVRVRSPLLTESLLISFPAGNEMFQFPALTSHAYVFSVR</sequence>
<reference evidence="1 2" key="1">
    <citation type="submission" date="2018-03" db="EMBL/GenBank/DDBJ databases">
        <title>Draft Genome Sequences of the Obligatory Marine Myxobacteria Enhygromyxa salina SWB005.</title>
        <authorList>
            <person name="Poehlein A."/>
            <person name="Moghaddam J.A."/>
            <person name="Harms H."/>
            <person name="Alanjari M."/>
            <person name="Koenig G.M."/>
            <person name="Daniel R."/>
            <person name="Schaeberle T.F."/>
        </authorList>
    </citation>
    <scope>NUCLEOTIDE SEQUENCE [LARGE SCALE GENOMIC DNA]</scope>
    <source>
        <strain evidence="1 2">SWB005</strain>
    </source>
</reference>
<organism evidence="1 2">
    <name type="scientific">Enhygromyxa salina</name>
    <dbReference type="NCBI Taxonomy" id="215803"/>
    <lineage>
        <taxon>Bacteria</taxon>
        <taxon>Pseudomonadati</taxon>
        <taxon>Myxococcota</taxon>
        <taxon>Polyangia</taxon>
        <taxon>Nannocystales</taxon>
        <taxon>Nannocystaceae</taxon>
        <taxon>Enhygromyxa</taxon>
    </lineage>
</organism>
<dbReference type="EMBL" id="PVNK01000020">
    <property type="protein sequence ID" value="PRQ05068.1"/>
    <property type="molecule type" value="Genomic_DNA"/>
</dbReference>
<dbReference type="Proteomes" id="UP000237968">
    <property type="component" value="Unassembled WGS sequence"/>
</dbReference>